<sequence length="76" mass="8283">MQSCNGEIKNCHLGPEQIKCHPANYKMACDATGNSLFQKALVDNKLPQTIEGNKVISKNGRPTLETKATVSLQLIV</sequence>
<dbReference type="EMBL" id="AZBU02000010">
    <property type="protein sequence ID" value="TKR62665.1"/>
    <property type="molecule type" value="Genomic_DNA"/>
</dbReference>
<reference evidence="2 3" key="2">
    <citation type="journal article" date="2019" name="G3 (Bethesda)">
        <title>Hybrid Assembly of the Genome of the Entomopathogenic Nematode Steinernema carpocapsae Identifies the X-Chromosome.</title>
        <authorList>
            <person name="Serra L."/>
            <person name="Macchietto M."/>
            <person name="Macias-Munoz A."/>
            <person name="McGill C.J."/>
            <person name="Rodriguez I.M."/>
            <person name="Rodriguez B."/>
            <person name="Murad R."/>
            <person name="Mortazavi A."/>
        </authorList>
    </citation>
    <scope>NUCLEOTIDE SEQUENCE [LARGE SCALE GENOMIC DNA]</scope>
    <source>
        <strain evidence="2 3">ALL</strain>
    </source>
</reference>
<organism evidence="2 3">
    <name type="scientific">Steinernema carpocapsae</name>
    <name type="common">Entomopathogenic nematode</name>
    <dbReference type="NCBI Taxonomy" id="34508"/>
    <lineage>
        <taxon>Eukaryota</taxon>
        <taxon>Metazoa</taxon>
        <taxon>Ecdysozoa</taxon>
        <taxon>Nematoda</taxon>
        <taxon>Chromadorea</taxon>
        <taxon>Rhabditida</taxon>
        <taxon>Tylenchina</taxon>
        <taxon>Panagrolaimomorpha</taxon>
        <taxon>Strongyloidoidea</taxon>
        <taxon>Steinernematidae</taxon>
        <taxon>Steinernema</taxon>
    </lineage>
</organism>
<protein>
    <recommendedName>
        <fullName evidence="1">Phlebovirus glycoprotein G2 fusion domain-containing protein</fullName>
    </recommendedName>
</protein>
<feature type="domain" description="Phlebovirus glycoprotein G2 fusion" evidence="1">
    <location>
        <begin position="9"/>
        <end position="75"/>
    </location>
</feature>
<dbReference type="Pfam" id="PF07245">
    <property type="entry name" value="Phlebovirus_G2"/>
    <property type="match status" value="1"/>
</dbReference>
<evidence type="ECO:0000313" key="3">
    <source>
        <dbReference type="Proteomes" id="UP000298663"/>
    </source>
</evidence>
<gene>
    <name evidence="2" type="ORF">L596_026591</name>
</gene>
<dbReference type="AlphaFoldDB" id="A0A4V6XVP7"/>
<proteinExistence type="predicted"/>
<name>A0A4V6XVP7_STECR</name>
<accession>A0A4V6XVP7</accession>
<comment type="caution">
    <text evidence="2">The sequence shown here is derived from an EMBL/GenBank/DDBJ whole genome shotgun (WGS) entry which is preliminary data.</text>
</comment>
<dbReference type="InterPro" id="IPR009878">
    <property type="entry name" value="Phlebovirus_G2_fusion"/>
</dbReference>
<evidence type="ECO:0000259" key="1">
    <source>
        <dbReference type="Pfam" id="PF07245"/>
    </source>
</evidence>
<reference evidence="2 3" key="1">
    <citation type="journal article" date="2015" name="Genome Biol.">
        <title>Comparative genomics of Steinernema reveals deeply conserved gene regulatory networks.</title>
        <authorList>
            <person name="Dillman A.R."/>
            <person name="Macchietto M."/>
            <person name="Porter C.F."/>
            <person name="Rogers A."/>
            <person name="Williams B."/>
            <person name="Antoshechkin I."/>
            <person name="Lee M.M."/>
            <person name="Goodwin Z."/>
            <person name="Lu X."/>
            <person name="Lewis E.E."/>
            <person name="Goodrich-Blair H."/>
            <person name="Stock S.P."/>
            <person name="Adams B.J."/>
            <person name="Sternberg P.W."/>
            <person name="Mortazavi A."/>
        </authorList>
    </citation>
    <scope>NUCLEOTIDE SEQUENCE [LARGE SCALE GENOMIC DNA]</scope>
    <source>
        <strain evidence="2 3">ALL</strain>
    </source>
</reference>
<dbReference type="Proteomes" id="UP000298663">
    <property type="component" value="Unassembled WGS sequence"/>
</dbReference>
<evidence type="ECO:0000313" key="2">
    <source>
        <dbReference type="EMBL" id="TKR62665.1"/>
    </source>
</evidence>
<keyword evidence="3" id="KW-1185">Reference proteome</keyword>